<dbReference type="KEGG" id="dgg:DGI_1090"/>
<name>T2G9V6_MEGG1</name>
<evidence type="ECO:0000259" key="2">
    <source>
        <dbReference type="Pfam" id="PF00582"/>
    </source>
</evidence>
<dbReference type="InterPro" id="IPR006016">
    <property type="entry name" value="UspA"/>
</dbReference>
<organism evidence="3 4">
    <name type="scientific">Megalodesulfovibrio gigas (strain ATCC 19364 / DSM 1382 / NCIMB 9332 / VKM B-1759)</name>
    <name type="common">Desulfovibrio gigas</name>
    <dbReference type="NCBI Taxonomy" id="1121448"/>
    <lineage>
        <taxon>Bacteria</taxon>
        <taxon>Pseudomonadati</taxon>
        <taxon>Thermodesulfobacteriota</taxon>
        <taxon>Desulfovibrionia</taxon>
        <taxon>Desulfovibrionales</taxon>
        <taxon>Desulfovibrionaceae</taxon>
        <taxon>Megalodesulfovibrio</taxon>
    </lineage>
</organism>
<dbReference type="PANTHER" id="PTHR46268:SF6">
    <property type="entry name" value="UNIVERSAL STRESS PROTEIN UP12"/>
    <property type="match status" value="1"/>
</dbReference>
<dbReference type="Proteomes" id="UP000016587">
    <property type="component" value="Chromosome"/>
</dbReference>
<dbReference type="PATRIC" id="fig|1121448.10.peg.1095"/>
<sequence>MDPKTILWPTDLSSESIASAPKVMALSQQYNAAVVMLYVAVDLCSYFPAYGNFPSNEVVDHFRLWEIKHARALMEDVCEKDFKACPHLELELANGDPVEEIFKMAARKNADLIVMTATHGRHGKDGPGLGHVAEAVATRGALPVLFVTP</sequence>
<evidence type="ECO:0000313" key="3">
    <source>
        <dbReference type="EMBL" id="AGW12964.1"/>
    </source>
</evidence>
<proteinExistence type="inferred from homology"/>
<dbReference type="SUPFAM" id="SSF52402">
    <property type="entry name" value="Adenine nucleotide alpha hydrolases-like"/>
    <property type="match status" value="1"/>
</dbReference>
<dbReference type="eggNOG" id="COG0589">
    <property type="taxonomic scope" value="Bacteria"/>
</dbReference>
<comment type="similarity">
    <text evidence="1">Belongs to the universal stress protein A family.</text>
</comment>
<gene>
    <name evidence="3" type="ORF">DGI_1090</name>
</gene>
<protein>
    <submittedName>
        <fullName evidence="3">Putative UspA domain-containing protein</fullName>
    </submittedName>
</protein>
<dbReference type="CDD" id="cd00293">
    <property type="entry name" value="USP-like"/>
    <property type="match status" value="1"/>
</dbReference>
<dbReference type="RefSeq" id="WP_021759719.1">
    <property type="nucleotide sequence ID" value="NC_022444.1"/>
</dbReference>
<dbReference type="HOGENOM" id="CLU_049301_11_2_7"/>
<evidence type="ECO:0000313" key="4">
    <source>
        <dbReference type="Proteomes" id="UP000016587"/>
    </source>
</evidence>
<dbReference type="InterPro" id="IPR014729">
    <property type="entry name" value="Rossmann-like_a/b/a_fold"/>
</dbReference>
<keyword evidence="4" id="KW-1185">Reference proteome</keyword>
<dbReference type="OrthoDB" id="9788959at2"/>
<accession>T2G9V6</accession>
<dbReference type="EMBL" id="CP006585">
    <property type="protein sequence ID" value="AGW12964.1"/>
    <property type="molecule type" value="Genomic_DNA"/>
</dbReference>
<reference evidence="4" key="2">
    <citation type="submission" date="2013-07" db="EMBL/GenBank/DDBJ databases">
        <authorList>
            <person name="Morais-Silva F.O."/>
            <person name="Rezende A.M."/>
            <person name="Pimentel C."/>
            <person name="Resende D.M."/>
            <person name="Santos C.I."/>
            <person name="Clemente C."/>
            <person name="de Oliveira L.M."/>
            <person name="da Silva S.M."/>
            <person name="Costa D.A."/>
            <person name="Varela-Raposo A."/>
            <person name="Horacio E.C.A."/>
            <person name="Matos M."/>
            <person name="Flores O."/>
            <person name="Ruiz J.C."/>
            <person name="Rodrigues-Pousada C."/>
        </authorList>
    </citation>
    <scope>NUCLEOTIDE SEQUENCE [LARGE SCALE GENOMIC DNA]</scope>
    <source>
        <strain evidence="4">ATCC 19364 / DSM 1382 / NCIMB 9332 / VKM B-1759</strain>
    </source>
</reference>
<feature type="domain" description="UspA" evidence="2">
    <location>
        <begin position="4"/>
        <end position="147"/>
    </location>
</feature>
<dbReference type="PANTHER" id="PTHR46268">
    <property type="entry name" value="STRESS RESPONSE PROTEIN NHAX"/>
    <property type="match status" value="1"/>
</dbReference>
<dbReference type="Pfam" id="PF00582">
    <property type="entry name" value="Usp"/>
    <property type="match status" value="1"/>
</dbReference>
<dbReference type="Gene3D" id="3.40.50.620">
    <property type="entry name" value="HUPs"/>
    <property type="match status" value="1"/>
</dbReference>
<dbReference type="AlphaFoldDB" id="T2G9V6"/>
<evidence type="ECO:0000256" key="1">
    <source>
        <dbReference type="ARBA" id="ARBA00008791"/>
    </source>
</evidence>
<dbReference type="STRING" id="1121448.DGI_1090"/>
<reference evidence="3 4" key="1">
    <citation type="journal article" date="2013" name="J. Bacteriol.">
        <title>Roles of HynAB and Ech, the only two hydrogenases found in the model sulfate reducer Desulfovibrio gigas.</title>
        <authorList>
            <person name="Morais-Silva F.O."/>
            <person name="Santos C.I."/>
            <person name="Rodrigues R."/>
            <person name="Pereira I.A."/>
            <person name="Rodrigues-Pousada C."/>
        </authorList>
    </citation>
    <scope>NUCLEOTIDE SEQUENCE [LARGE SCALE GENOMIC DNA]</scope>
    <source>
        <strain evidence="4">ATCC 19364 / DSM 1382 / NCIMB 9332 / VKM B-1759</strain>
    </source>
</reference>